<evidence type="ECO:0000313" key="1">
    <source>
        <dbReference type="EMBL" id="CAK1599743.1"/>
    </source>
</evidence>
<evidence type="ECO:0000313" key="2">
    <source>
        <dbReference type="Proteomes" id="UP001314205"/>
    </source>
</evidence>
<proteinExistence type="predicted"/>
<sequence length="223" mass="24579">MLKSTSIWRIYPGSMLETVKLRLLGLRRELLTKPPSPTKRHYAKPVSTALNASVQFSVYPSGSRAFWSLAKAIETNFCRSTLPPLVKPDGSLAHAPKENADSFASLFACNSRLDSSSSVPSQLPHCGTSMSEVRVTNKDFLKTLQSLDVNKTSGPDGILAVVLKVCPLVLTRLFRLSFRTGIVPKSWKLANVQSVPKKGSRTDPANYRPISITSIFCKIMERI</sequence>
<name>A0AAV1LWA5_9NEOP</name>
<protein>
    <recommendedName>
        <fullName evidence="3">Reverse transcriptase</fullName>
    </recommendedName>
</protein>
<dbReference type="PANTHER" id="PTHR33395">
    <property type="entry name" value="TRANSCRIPTASE, PUTATIVE-RELATED-RELATED"/>
    <property type="match status" value="1"/>
</dbReference>
<comment type="caution">
    <text evidence="1">The sequence shown here is derived from an EMBL/GenBank/DDBJ whole genome shotgun (WGS) entry which is preliminary data.</text>
</comment>
<organism evidence="1 2">
    <name type="scientific">Parnassius mnemosyne</name>
    <name type="common">clouded apollo</name>
    <dbReference type="NCBI Taxonomy" id="213953"/>
    <lineage>
        <taxon>Eukaryota</taxon>
        <taxon>Metazoa</taxon>
        <taxon>Ecdysozoa</taxon>
        <taxon>Arthropoda</taxon>
        <taxon>Hexapoda</taxon>
        <taxon>Insecta</taxon>
        <taxon>Pterygota</taxon>
        <taxon>Neoptera</taxon>
        <taxon>Endopterygota</taxon>
        <taxon>Lepidoptera</taxon>
        <taxon>Glossata</taxon>
        <taxon>Ditrysia</taxon>
        <taxon>Papilionoidea</taxon>
        <taxon>Papilionidae</taxon>
        <taxon>Parnassiinae</taxon>
        <taxon>Parnassini</taxon>
        <taxon>Parnassius</taxon>
        <taxon>Driopa</taxon>
    </lineage>
</organism>
<dbReference type="EMBL" id="CAVLGL010000115">
    <property type="protein sequence ID" value="CAK1599743.1"/>
    <property type="molecule type" value="Genomic_DNA"/>
</dbReference>
<reference evidence="1 2" key="1">
    <citation type="submission" date="2023-11" db="EMBL/GenBank/DDBJ databases">
        <authorList>
            <person name="Hedman E."/>
            <person name="Englund M."/>
            <person name="Stromberg M."/>
            <person name="Nyberg Akerstrom W."/>
            <person name="Nylinder S."/>
            <person name="Jareborg N."/>
            <person name="Kallberg Y."/>
            <person name="Kronander E."/>
        </authorList>
    </citation>
    <scope>NUCLEOTIDE SEQUENCE [LARGE SCALE GENOMIC DNA]</scope>
</reference>
<evidence type="ECO:0008006" key="3">
    <source>
        <dbReference type="Google" id="ProtNLM"/>
    </source>
</evidence>
<gene>
    <name evidence="1" type="ORF">PARMNEM_LOCUS18591</name>
</gene>
<keyword evidence="2" id="KW-1185">Reference proteome</keyword>
<dbReference type="Proteomes" id="UP001314205">
    <property type="component" value="Unassembled WGS sequence"/>
</dbReference>
<accession>A0AAV1LWA5</accession>
<dbReference type="AlphaFoldDB" id="A0AAV1LWA5"/>
<dbReference type="PANTHER" id="PTHR33395:SF22">
    <property type="entry name" value="REVERSE TRANSCRIPTASE DOMAIN-CONTAINING PROTEIN"/>
    <property type="match status" value="1"/>
</dbReference>